<feature type="binding site" evidence="20">
    <location>
        <position position="300"/>
    </location>
    <ligand>
        <name>Mn(2+)</name>
        <dbReference type="ChEBI" id="CHEBI:29035"/>
        <label>2</label>
    </ligand>
</feature>
<dbReference type="HAMAP" id="MF_01210_A">
    <property type="entry name" value="CPSase_L_chain_A"/>
    <property type="match status" value="1"/>
</dbReference>
<dbReference type="NCBIfam" id="NF009455">
    <property type="entry name" value="PRK12815.1"/>
    <property type="match status" value="1"/>
</dbReference>
<feature type="binding site" evidence="20">
    <location>
        <position position="835"/>
    </location>
    <ligand>
        <name>Mg(2+)</name>
        <dbReference type="ChEBI" id="CHEBI:18420"/>
        <label>3</label>
    </ligand>
</feature>
<dbReference type="InterPro" id="IPR036914">
    <property type="entry name" value="MGS-like_dom_sf"/>
</dbReference>
<feature type="region of interest" description="Allosteric domain" evidence="20">
    <location>
        <begin position="943"/>
        <end position="1083"/>
    </location>
</feature>
<feature type="binding site" evidence="20">
    <location>
        <position position="216"/>
    </location>
    <ligand>
        <name>ATP</name>
        <dbReference type="ChEBI" id="CHEBI:30616"/>
        <label>1</label>
    </ligand>
</feature>
<feature type="binding site" evidence="20">
    <location>
        <position position="847"/>
    </location>
    <ligand>
        <name>Mg(2+)</name>
        <dbReference type="ChEBI" id="CHEBI:18420"/>
        <label>3</label>
    </ligand>
</feature>
<protein>
    <recommendedName>
        <fullName evidence="20">Carbamoyl phosphate synthase large chain</fullName>
        <ecNumber evidence="20">6.3.4.16</ecNumber>
        <ecNumber evidence="20">6.3.5.5</ecNumber>
    </recommendedName>
    <alternativeName>
        <fullName evidence="20">Carbamoyl phosphate synthetase ammonia chain</fullName>
    </alternativeName>
</protein>
<comment type="function">
    <text evidence="17 20">Large subunit of the glutamine-dependent carbamoyl phosphate synthetase (CPSase). CPSase catalyzes the formation of carbamoyl phosphate from the ammonia moiety of glutamine, carbonate, and phosphate donated by ATP, constituting the first step of 2 biosynthetic pathways, one leading to arginine and/or urea and the other to pyrimidine nucleotides. The large subunit (synthetase) binds the substrates ammonia (free or transferred from glutamine from the small subunit), hydrogencarbonate and ATP and carries out an ATP-coupled ligase reaction, activating hydrogencarbonate by forming carboxy phosphate which reacts with ammonia to form carbamoyl phosphate.</text>
</comment>
<evidence type="ECO:0000259" key="21">
    <source>
        <dbReference type="PROSITE" id="PS50975"/>
    </source>
</evidence>
<feature type="binding site" evidence="20">
    <location>
        <position position="792"/>
    </location>
    <ligand>
        <name>ATP</name>
        <dbReference type="ChEBI" id="CHEBI:30616"/>
        <label>2</label>
    </ligand>
</feature>
<comment type="caution">
    <text evidence="23">The sequence shown here is derived from an EMBL/GenBank/DDBJ whole genome shotgun (WGS) entry which is preliminary data.</text>
</comment>
<dbReference type="GO" id="GO:0006541">
    <property type="term" value="P:glutamine metabolic process"/>
    <property type="evidence" value="ECO:0007669"/>
    <property type="project" value="TreeGrafter"/>
</dbReference>
<feature type="domain" description="MGS-like" evidence="22">
    <location>
        <begin position="943"/>
        <end position="1083"/>
    </location>
</feature>
<dbReference type="InterPro" id="IPR058047">
    <property type="entry name" value="CPSase_preATP-grasp"/>
</dbReference>
<feature type="binding site" evidence="20">
    <location>
        <position position="760"/>
    </location>
    <ligand>
        <name>ATP</name>
        <dbReference type="ChEBI" id="CHEBI:30616"/>
        <label>2</label>
    </ligand>
</feature>
<evidence type="ECO:0000256" key="19">
    <source>
        <dbReference type="ARBA" id="ARBA00062056"/>
    </source>
</evidence>
<evidence type="ECO:0000256" key="5">
    <source>
        <dbReference type="ARBA" id="ARBA00022571"/>
    </source>
</evidence>
<evidence type="ECO:0000256" key="20">
    <source>
        <dbReference type="HAMAP-Rule" id="MF_01210"/>
    </source>
</evidence>
<feature type="binding site" evidence="20">
    <location>
        <position position="170"/>
    </location>
    <ligand>
        <name>ATP</name>
        <dbReference type="ChEBI" id="CHEBI:30616"/>
        <label>1</label>
    </ligand>
</feature>
<accession>A0A844G6A4</accession>
<evidence type="ECO:0000256" key="6">
    <source>
        <dbReference type="ARBA" id="ARBA00022598"/>
    </source>
</evidence>
<feature type="binding site" evidence="20">
    <location>
        <position position="300"/>
    </location>
    <ligand>
        <name>Mg(2+)</name>
        <dbReference type="ChEBI" id="CHEBI:18420"/>
        <label>1</label>
    </ligand>
</feature>
<dbReference type="PROSITE" id="PS51257">
    <property type="entry name" value="PROKAR_LIPOPROTEIN"/>
    <property type="match status" value="1"/>
</dbReference>
<evidence type="ECO:0000256" key="3">
    <source>
        <dbReference type="ARBA" id="ARBA00005077"/>
    </source>
</evidence>
<evidence type="ECO:0000256" key="14">
    <source>
        <dbReference type="ARBA" id="ARBA00023211"/>
    </source>
</evidence>
<feature type="binding site" evidence="20">
    <location>
        <position position="302"/>
    </location>
    <ligand>
        <name>Mg(2+)</name>
        <dbReference type="ChEBI" id="CHEBI:18420"/>
        <label>2</label>
    </ligand>
</feature>
<keyword evidence="7 20" id="KW-0028">Amino-acid biosynthesis</keyword>
<feature type="binding site" evidence="20">
    <location>
        <position position="209"/>
    </location>
    <ligand>
        <name>ATP</name>
        <dbReference type="ChEBI" id="CHEBI:30616"/>
        <label>1</label>
    </ligand>
</feature>
<dbReference type="GO" id="GO:0004088">
    <property type="term" value="F:carbamoyl-phosphate synthase (glutamine-hydrolyzing) activity"/>
    <property type="evidence" value="ECO:0007669"/>
    <property type="project" value="UniProtKB-UniRule"/>
</dbReference>
<comment type="caution">
    <text evidence="20">Lacks conserved residue(s) required for the propagation of feature annotation.</text>
</comment>
<feature type="binding site" evidence="20">
    <location>
        <position position="286"/>
    </location>
    <ligand>
        <name>Mg(2+)</name>
        <dbReference type="ChEBI" id="CHEBI:18420"/>
        <label>1</label>
    </ligand>
</feature>
<feature type="binding site" evidence="20">
    <location>
        <position position="849"/>
    </location>
    <ligand>
        <name>Mg(2+)</name>
        <dbReference type="ChEBI" id="CHEBI:18420"/>
        <label>4</label>
    </ligand>
</feature>
<dbReference type="SMART" id="SM01096">
    <property type="entry name" value="CPSase_L_D3"/>
    <property type="match status" value="1"/>
</dbReference>
<feature type="binding site" evidence="20">
    <location>
        <position position="177"/>
    </location>
    <ligand>
        <name>ATP</name>
        <dbReference type="ChEBI" id="CHEBI:30616"/>
        <label>1</label>
    </ligand>
</feature>
<comment type="function">
    <text evidence="18">Small subunit of the glutamine-dependent carbamoyl phosphate synthetase (CPSase). CPSase catalyzes the formation of carbamoyl phosphate from the ammonia moiety of glutamine, carbonate, and phosphate donated by ATP, constituting the first step of the biosynthetic pathway leading to pyrimidine nucleotides. The large subunit (synthetase) binds the substrates ammonia (free or transferred from glutamine from the small subunit), hydrogencarbonate and ATP and carries out an ATP-coupled ligase reaction, activating hydrogencarbonate by forming carboxy phosphate which reacts with ammonia to form carbamoyl phosphate.</text>
</comment>
<dbReference type="SUPFAM" id="SSF56059">
    <property type="entry name" value="Glutathione synthetase ATP-binding domain-like"/>
    <property type="match status" value="2"/>
</dbReference>
<feature type="binding site" evidence="20">
    <location>
        <position position="835"/>
    </location>
    <ligand>
        <name>Mn(2+)</name>
        <dbReference type="ChEBI" id="CHEBI:29035"/>
        <label>3</label>
    </ligand>
</feature>
<dbReference type="GO" id="GO:0004087">
    <property type="term" value="F:carbamoyl-phosphate synthase (ammonia) activity"/>
    <property type="evidence" value="ECO:0007669"/>
    <property type="project" value="UniProtKB-EC"/>
</dbReference>
<comment type="catalytic activity">
    <reaction evidence="16 20">
        <text>hydrogencarbonate + L-glutamine + 2 ATP + H2O = carbamoyl phosphate + L-glutamate + 2 ADP + phosphate + 2 H(+)</text>
        <dbReference type="Rhea" id="RHEA:18633"/>
        <dbReference type="ChEBI" id="CHEBI:15377"/>
        <dbReference type="ChEBI" id="CHEBI:15378"/>
        <dbReference type="ChEBI" id="CHEBI:17544"/>
        <dbReference type="ChEBI" id="CHEBI:29985"/>
        <dbReference type="ChEBI" id="CHEBI:30616"/>
        <dbReference type="ChEBI" id="CHEBI:43474"/>
        <dbReference type="ChEBI" id="CHEBI:58228"/>
        <dbReference type="ChEBI" id="CHEBI:58359"/>
        <dbReference type="ChEBI" id="CHEBI:456216"/>
        <dbReference type="EC" id="6.3.5.5"/>
    </reaction>
</comment>
<feature type="binding site" evidence="20">
    <location>
        <position position="242"/>
    </location>
    <ligand>
        <name>ATP</name>
        <dbReference type="ChEBI" id="CHEBI:30616"/>
        <label>1</label>
    </ligand>
</feature>
<dbReference type="PROSITE" id="PS00867">
    <property type="entry name" value="CPSASE_2"/>
    <property type="match status" value="2"/>
</dbReference>
<feature type="binding site" evidence="20">
    <location>
        <position position="300"/>
    </location>
    <ligand>
        <name>ATP</name>
        <dbReference type="ChEBI" id="CHEBI:30616"/>
        <label>1</label>
    </ligand>
</feature>
<dbReference type="RefSeq" id="WP_154418962.1">
    <property type="nucleotide sequence ID" value="NZ_VUNS01000013.1"/>
</dbReference>
<dbReference type="InterPro" id="IPR033937">
    <property type="entry name" value="MGS_CPS_CarB"/>
</dbReference>
<feature type="binding site" evidence="20">
    <location>
        <position position="767"/>
    </location>
    <ligand>
        <name>ATP</name>
        <dbReference type="ChEBI" id="CHEBI:30616"/>
        <label>2</label>
    </ligand>
</feature>
<comment type="domain">
    <text evidence="20">The large subunit is composed of 2 ATP-grasp domains that are involved in binding the 2 ATP molecules needed for carbamoyl phosphate synthesis. The N-terminal ATP-grasp domain (referred to as the carboxyphosphate synthetic component) catalyzes the ATP-dependent phosphorylation of hydrogencarbonate to carboxyphosphate and the subsequent nucleophilic attack by ammonia to form a carbamate intermediate. The C-terminal ATP-grasp domain (referred to as the carbamoyl phosphate synthetic component) then catalyzes the phosphorylation of carbamate with the second ATP to form the end product carbamoyl phosphate. The reactive and unstable enzyme intermediates are sequentially channeled from one active site to the next through the interior of the protein over a distance of at least 96 A.</text>
</comment>
<evidence type="ECO:0000256" key="4">
    <source>
        <dbReference type="ARBA" id="ARBA00009799"/>
    </source>
</evidence>
<dbReference type="PROSITE" id="PS51855">
    <property type="entry name" value="MGS"/>
    <property type="match status" value="1"/>
</dbReference>
<comment type="pathway">
    <text evidence="3 20">Amino-acid biosynthesis; L-arginine biosynthesis; carbamoyl phosphate from bicarbonate: step 1/1.</text>
</comment>
<keyword evidence="13 20" id="KW-0665">Pyrimidine biosynthesis</keyword>
<proteinExistence type="inferred from homology"/>
<dbReference type="FunFam" id="3.40.50.20:FF:000003">
    <property type="entry name" value="Carbamoyl-phosphate synthase large chain"/>
    <property type="match status" value="1"/>
</dbReference>
<evidence type="ECO:0000259" key="22">
    <source>
        <dbReference type="PROSITE" id="PS51855"/>
    </source>
</evidence>
<dbReference type="InterPro" id="IPR011761">
    <property type="entry name" value="ATP-grasp"/>
</dbReference>
<feature type="binding site" evidence="20">
    <location>
        <position position="721"/>
    </location>
    <ligand>
        <name>ATP</name>
        <dbReference type="ChEBI" id="CHEBI:30616"/>
        <label>2</label>
    </ligand>
</feature>
<dbReference type="FunFam" id="1.10.1030.10:FF:000002">
    <property type="entry name" value="Carbamoyl-phosphate synthase large chain"/>
    <property type="match status" value="1"/>
</dbReference>
<evidence type="ECO:0000256" key="2">
    <source>
        <dbReference type="ARBA" id="ARBA00004812"/>
    </source>
</evidence>
<keyword evidence="6 20" id="KW-0436">Ligase</keyword>
<dbReference type="GO" id="GO:0005524">
    <property type="term" value="F:ATP binding"/>
    <property type="evidence" value="ECO:0007669"/>
    <property type="project" value="UniProtKB-UniRule"/>
</dbReference>
<feature type="binding site" evidence="20">
    <location>
        <position position="793"/>
    </location>
    <ligand>
        <name>ATP</name>
        <dbReference type="ChEBI" id="CHEBI:30616"/>
        <label>2</label>
    </ligand>
</feature>
<evidence type="ECO:0000256" key="8">
    <source>
        <dbReference type="ARBA" id="ARBA00022723"/>
    </source>
</evidence>
<feature type="binding site" evidence="20">
    <location>
        <position position="795"/>
    </location>
    <ligand>
        <name>ATP</name>
        <dbReference type="ChEBI" id="CHEBI:30616"/>
        <label>2</label>
    </ligand>
</feature>
<keyword evidence="24" id="KW-1185">Reference proteome</keyword>
<evidence type="ECO:0000256" key="12">
    <source>
        <dbReference type="ARBA" id="ARBA00022842"/>
    </source>
</evidence>
<dbReference type="UniPathway" id="UPA00068">
    <property type="reaction ID" value="UER00171"/>
</dbReference>
<dbReference type="InterPro" id="IPR005480">
    <property type="entry name" value="CPSase_lsu_oligo"/>
</dbReference>
<dbReference type="GO" id="GO:0046872">
    <property type="term" value="F:metal ion binding"/>
    <property type="evidence" value="ECO:0007669"/>
    <property type="project" value="UniProtKB-KW"/>
</dbReference>
<feature type="binding site" evidence="20">
    <location>
        <position position="762"/>
    </location>
    <ligand>
        <name>ATP</name>
        <dbReference type="ChEBI" id="CHEBI:30616"/>
        <label>2</label>
    </ligand>
</feature>
<dbReference type="AlphaFoldDB" id="A0A844G6A4"/>
<feature type="binding site" evidence="20">
    <location>
        <position position="211"/>
    </location>
    <ligand>
        <name>ATP</name>
        <dbReference type="ChEBI" id="CHEBI:30616"/>
        <label>1</label>
    </ligand>
</feature>
<feature type="binding site" evidence="20">
    <location>
        <position position="849"/>
    </location>
    <ligand>
        <name>Mn(2+)</name>
        <dbReference type="ChEBI" id="CHEBI:29035"/>
        <label>4</label>
    </ligand>
</feature>
<keyword evidence="12" id="KW-0460">Magnesium</keyword>
<dbReference type="SMART" id="SM00851">
    <property type="entry name" value="MGS"/>
    <property type="match status" value="1"/>
</dbReference>
<dbReference type="EMBL" id="VUNS01000013">
    <property type="protein sequence ID" value="MST97859.1"/>
    <property type="molecule type" value="Genomic_DNA"/>
</dbReference>
<dbReference type="NCBIfam" id="NF003671">
    <property type="entry name" value="PRK05294.1"/>
    <property type="match status" value="1"/>
</dbReference>
<dbReference type="InterPro" id="IPR036897">
    <property type="entry name" value="CarbamoylP_synth_lsu_oligo_sf"/>
</dbReference>
<evidence type="ECO:0000313" key="23">
    <source>
        <dbReference type="EMBL" id="MST97859.1"/>
    </source>
</evidence>
<comment type="subunit">
    <text evidence="19 20">Composed of two chains; the small (or glutamine) chain promotes the hydrolysis of glutamine to ammonia, which is used by the large (or ammonia) chain to synthesize carbamoyl phosphate. Tetramer of heterodimers (alpha,beta)4.</text>
</comment>
<dbReference type="EC" id="6.3.5.5" evidence="20"/>
<feature type="binding site" evidence="20">
    <location>
        <position position="835"/>
    </location>
    <ligand>
        <name>ATP</name>
        <dbReference type="ChEBI" id="CHEBI:30616"/>
        <label>2</label>
    </ligand>
</feature>
<evidence type="ECO:0000256" key="11">
    <source>
        <dbReference type="ARBA" id="ARBA00022840"/>
    </source>
</evidence>
<evidence type="ECO:0000256" key="10">
    <source>
        <dbReference type="ARBA" id="ARBA00022741"/>
    </source>
</evidence>
<dbReference type="InterPro" id="IPR011607">
    <property type="entry name" value="MGS-like_dom"/>
</dbReference>
<comment type="similarity">
    <text evidence="4 20">Belongs to the CarB family.</text>
</comment>
<dbReference type="GO" id="GO:0044205">
    <property type="term" value="P:'de novo' UMP biosynthetic process"/>
    <property type="evidence" value="ECO:0007669"/>
    <property type="project" value="UniProtKB-UniRule"/>
</dbReference>
<feature type="binding site" evidence="20">
    <location>
        <position position="300"/>
    </location>
    <ligand>
        <name>Mg(2+)</name>
        <dbReference type="ChEBI" id="CHEBI:18420"/>
        <label>2</label>
    </ligand>
</feature>
<dbReference type="Gene3D" id="1.10.1030.10">
    <property type="entry name" value="Carbamoyl-phosphate synthetase, large subunit oligomerisation domain"/>
    <property type="match status" value="1"/>
</dbReference>
<comment type="cofactor">
    <cofactor evidence="20">
        <name>Mg(2+)</name>
        <dbReference type="ChEBI" id="CHEBI:18420"/>
    </cofactor>
    <cofactor evidence="20">
        <name>Mn(2+)</name>
        <dbReference type="ChEBI" id="CHEBI:29035"/>
    </cofactor>
    <text evidence="20">Binds 4 Mg(2+) or Mn(2+) ions per subunit.</text>
</comment>
<dbReference type="FunFam" id="3.30.470.20:FF:000026">
    <property type="entry name" value="Carbamoyl-phosphate synthase large chain"/>
    <property type="match status" value="1"/>
</dbReference>
<feature type="binding site" evidence="20">
    <location>
        <position position="176"/>
    </location>
    <ligand>
        <name>ATP</name>
        <dbReference type="ChEBI" id="CHEBI:30616"/>
        <label>1</label>
    </ligand>
</feature>
<dbReference type="Gene3D" id="3.40.50.20">
    <property type="match status" value="2"/>
</dbReference>
<dbReference type="GO" id="GO:0005737">
    <property type="term" value="C:cytoplasm"/>
    <property type="evidence" value="ECO:0007669"/>
    <property type="project" value="TreeGrafter"/>
</dbReference>
<feature type="domain" description="ATP-grasp" evidence="21">
    <location>
        <begin position="685"/>
        <end position="876"/>
    </location>
</feature>
<dbReference type="FunFam" id="3.30.470.20:FF:000007">
    <property type="entry name" value="Carbamoyl-phosphate synthase large chain"/>
    <property type="match status" value="1"/>
</dbReference>
<evidence type="ECO:0000256" key="18">
    <source>
        <dbReference type="ARBA" id="ARBA00060037"/>
    </source>
</evidence>
<dbReference type="Pfam" id="PF02787">
    <property type="entry name" value="CPSase_L_D3"/>
    <property type="match status" value="1"/>
</dbReference>
<gene>
    <name evidence="20 23" type="primary">carB</name>
    <name evidence="23" type="ORF">FYJ85_12510</name>
</gene>
<feature type="binding site" evidence="20">
    <location>
        <position position="129"/>
    </location>
    <ligand>
        <name>ATP</name>
        <dbReference type="ChEBI" id="CHEBI:30616"/>
        <label>1</label>
    </ligand>
</feature>
<feature type="binding site" evidence="20">
    <location>
        <position position="286"/>
    </location>
    <ligand>
        <name>ATP</name>
        <dbReference type="ChEBI" id="CHEBI:30616"/>
        <label>1</label>
    </ligand>
</feature>
<comment type="pathway">
    <text evidence="2 20">Pyrimidine metabolism; UMP biosynthesis via de novo pathway; (S)-dihydroorotate from bicarbonate: step 1/3.</text>
</comment>
<dbReference type="PROSITE" id="PS00866">
    <property type="entry name" value="CPSASE_1"/>
    <property type="match status" value="1"/>
</dbReference>
<dbReference type="Pfam" id="PF25596">
    <property type="entry name" value="CPSase_L_D1"/>
    <property type="match status" value="2"/>
</dbReference>
<dbReference type="PRINTS" id="PR00098">
    <property type="entry name" value="CPSASE"/>
</dbReference>
<dbReference type="FunFam" id="3.40.50.20:FF:000001">
    <property type="entry name" value="Carbamoyl-phosphate synthase large chain"/>
    <property type="match status" value="1"/>
</dbReference>
<dbReference type="Gene3D" id="3.30.470.20">
    <property type="entry name" value="ATP-grasp fold, B domain"/>
    <property type="match status" value="2"/>
</dbReference>
<evidence type="ECO:0000256" key="17">
    <source>
        <dbReference type="ARBA" id="ARBA00057223"/>
    </source>
</evidence>
<dbReference type="InterPro" id="IPR016185">
    <property type="entry name" value="PreATP-grasp_dom_sf"/>
</dbReference>
<organism evidence="23 24">
    <name type="scientific">Victivallis lenta</name>
    <dbReference type="NCBI Taxonomy" id="2606640"/>
    <lineage>
        <taxon>Bacteria</taxon>
        <taxon>Pseudomonadati</taxon>
        <taxon>Lentisphaerota</taxon>
        <taxon>Lentisphaeria</taxon>
        <taxon>Victivallales</taxon>
        <taxon>Victivallaceae</taxon>
        <taxon>Victivallis</taxon>
    </lineage>
</organism>
<evidence type="ECO:0000256" key="16">
    <source>
        <dbReference type="ARBA" id="ARBA00048816"/>
    </source>
</evidence>
<dbReference type="CDD" id="cd01424">
    <property type="entry name" value="MGS_CPS_II"/>
    <property type="match status" value="1"/>
</dbReference>
<dbReference type="InterPro" id="IPR005479">
    <property type="entry name" value="CPAse_ATP-bd"/>
</dbReference>
<dbReference type="SUPFAM" id="SSF52440">
    <property type="entry name" value="PreATP-grasp domain"/>
    <property type="match status" value="2"/>
</dbReference>
<feature type="binding site" evidence="20">
    <location>
        <position position="847"/>
    </location>
    <ligand>
        <name>Mn(2+)</name>
        <dbReference type="ChEBI" id="CHEBI:29035"/>
        <label>3</label>
    </ligand>
</feature>
<dbReference type="GO" id="GO:0006526">
    <property type="term" value="P:L-arginine biosynthetic process"/>
    <property type="evidence" value="ECO:0007669"/>
    <property type="project" value="UniProtKB-UniRule"/>
</dbReference>
<dbReference type="EC" id="6.3.4.16" evidence="20"/>
<dbReference type="NCBIfam" id="TIGR01369">
    <property type="entry name" value="CPSaseII_lrg"/>
    <property type="match status" value="1"/>
</dbReference>
<dbReference type="PANTHER" id="PTHR11405:SF53">
    <property type="entry name" value="CARBAMOYL-PHOSPHATE SYNTHASE [AMMONIA], MITOCHONDRIAL"/>
    <property type="match status" value="1"/>
</dbReference>
<dbReference type="InterPro" id="IPR006275">
    <property type="entry name" value="CPSase_lsu"/>
</dbReference>
<sequence>MPRRNDIRKIMLIGSGPIVIGQGCEFDYSGVQACKALKRENFEVVLVNSNPATIMTDPEFADRTYIEPLTADILHEIIWRERPDALLPTLGGQTALNLAMELDKRGILERYQVELIGATAEAISRAEDRQLFKESMLGIGLDLPRSGSAHSMAEAQAVASTIGSWPLIIRPGFTLGGTGGGIAHDAKEFEEIVTRGLDASLNSEVLIEESLLGWKEFEMEVMRDKAGNAVIVCSIENLDPMGVHTGDSITVAPIQTLTDREYQEMRDDSLAVMAAIGVETGGSNVQWAVNPETGRRIIIEMNPRVSRSSALASKATGFPIAKIAALLAVGYTLDELRNDITGSTPSCFEPSLDYIVTKIPRFTFEKFPMADSTLGTQMKSVGEAMAIGRNLKQSLQKALRSLETGRAGFGADGKDGRYESMDDETMRAELIRPNAERIFVLRAALKRGWSEETLHELTKIDHYFLRHLAELAAFEEEIRSAGTLAELERDQPLFRQAKEFGYSDRQIAYLLGATESGVRAARRRTGLEPVYGTVDTCAGEFEAITPYYYSTWSDGGEPVRSHGGKKTIMVLGGGPNRIGQGIEFDYCCCHAAFALRKAGYEVVMVNSNPETVSTDYDTSDKLYFEPLTLEDVMHIYERESCSGVIVQFGGQTPLNLAQQLKAAGANVIGTAPDDIDAAEDRDFFKQLAARIGIRQPESGIAHSVEEAVEIAEKIGYPLLVRPSFVLGGRGMVIVYKEKYLRKFVEEAAAVAEGKPILIDRFLEDATELDVDCISDGKTTVIGAILEHVEPAGIHSGDSASVIPPMTLPEAQQEKVRDYARAFARELRVCGLMNMQLAVKDDEIYIIEVNPRASRTVPFVSKATGVPLAGLAARCMAGESLEAMGFTKEVHIPYTAVKEAVFPFVKFPGVDIVLSPEMKSTGEVMSLDRERGLAYLKSQLAAGNRLPASGNVFISLRDEDKPKAVRLAEKLVKLGYNLYATLGTSTLLYNAGIKTRAVFRISRGRPNLLDLIREKEIQWIINSTESGAEAMVDEIRMRSQSVVSGIPITTTIAGLTAAIEGLTDKADFGRFEVCSLQEYHRHIR</sequence>
<keyword evidence="9 20" id="KW-0677">Repeat</keyword>
<feature type="region of interest" description="Carboxyphosphate synthetic domain" evidence="20">
    <location>
        <begin position="1"/>
        <end position="403"/>
    </location>
</feature>
<feature type="domain" description="ATP-grasp" evidence="21">
    <location>
        <begin position="133"/>
        <end position="329"/>
    </location>
</feature>
<keyword evidence="14" id="KW-0464">Manganese</keyword>
<dbReference type="Pfam" id="PF02142">
    <property type="entry name" value="MGS"/>
    <property type="match status" value="1"/>
</dbReference>
<feature type="binding site" evidence="20">
    <location>
        <position position="847"/>
    </location>
    <ligand>
        <name>Mn(2+)</name>
        <dbReference type="ChEBI" id="CHEBI:29035"/>
        <label>4</label>
    </ligand>
</feature>
<evidence type="ECO:0000256" key="15">
    <source>
        <dbReference type="ARBA" id="ARBA00047359"/>
    </source>
</evidence>
<feature type="binding site" evidence="20">
    <location>
        <position position="300"/>
    </location>
    <ligand>
        <name>Mn(2+)</name>
        <dbReference type="ChEBI" id="CHEBI:29035"/>
        <label>1</label>
    </ligand>
</feature>
<evidence type="ECO:0000256" key="9">
    <source>
        <dbReference type="ARBA" id="ARBA00022737"/>
    </source>
</evidence>
<evidence type="ECO:0000256" key="13">
    <source>
        <dbReference type="ARBA" id="ARBA00022975"/>
    </source>
</evidence>
<dbReference type="PANTHER" id="PTHR11405">
    <property type="entry name" value="CARBAMOYLTRANSFERASE FAMILY MEMBER"/>
    <property type="match status" value="1"/>
</dbReference>
<evidence type="ECO:0000256" key="7">
    <source>
        <dbReference type="ARBA" id="ARBA00022605"/>
    </source>
</evidence>
<dbReference type="InterPro" id="IPR005483">
    <property type="entry name" value="CPSase_dom"/>
</dbReference>
<feature type="binding site" evidence="20">
    <location>
        <position position="302"/>
    </location>
    <ligand>
        <name>Mn(2+)</name>
        <dbReference type="ChEBI" id="CHEBI:29035"/>
        <label>2</label>
    </ligand>
</feature>
<keyword evidence="5 20" id="KW-0055">Arginine biosynthesis</keyword>
<feature type="binding site" evidence="20">
    <location>
        <position position="244"/>
    </location>
    <ligand>
        <name>ATP</name>
        <dbReference type="ChEBI" id="CHEBI:30616"/>
        <label>1</label>
    </ligand>
</feature>
<feature type="binding site" evidence="20">
    <location>
        <position position="286"/>
    </location>
    <ligand>
        <name>Mn(2+)</name>
        <dbReference type="ChEBI" id="CHEBI:29035"/>
        <label>1</label>
    </ligand>
</feature>
<keyword evidence="10 20" id="KW-0547">Nucleotide-binding</keyword>
<comment type="catalytic activity">
    <reaction evidence="15 20">
        <text>hydrogencarbonate + NH4(+) + 2 ATP = carbamoyl phosphate + 2 ADP + phosphate + 2 H(+)</text>
        <dbReference type="Rhea" id="RHEA:18029"/>
        <dbReference type="ChEBI" id="CHEBI:15378"/>
        <dbReference type="ChEBI" id="CHEBI:17544"/>
        <dbReference type="ChEBI" id="CHEBI:28938"/>
        <dbReference type="ChEBI" id="CHEBI:30616"/>
        <dbReference type="ChEBI" id="CHEBI:43474"/>
        <dbReference type="ChEBI" id="CHEBI:58228"/>
        <dbReference type="ChEBI" id="CHEBI:456216"/>
        <dbReference type="EC" id="6.3.4.16"/>
    </reaction>
</comment>
<evidence type="ECO:0000256" key="1">
    <source>
        <dbReference type="ARBA" id="ARBA00001936"/>
    </source>
</evidence>
<keyword evidence="8" id="KW-0479">Metal-binding</keyword>
<keyword evidence="11 20" id="KW-0067">ATP-binding</keyword>
<dbReference type="SUPFAM" id="SSF48108">
    <property type="entry name" value="Carbamoyl phosphate synthetase, large subunit connection domain"/>
    <property type="match status" value="1"/>
</dbReference>
<dbReference type="FunFam" id="3.30.1490.20:FF:000001">
    <property type="entry name" value="Carbamoyl-phosphate synthase large chain"/>
    <property type="match status" value="1"/>
</dbReference>
<feature type="binding site" evidence="20">
    <location>
        <position position="243"/>
    </location>
    <ligand>
        <name>ATP</name>
        <dbReference type="ChEBI" id="CHEBI:30616"/>
        <label>1</label>
    </ligand>
</feature>
<name>A0A844G6A4_9BACT</name>
<feature type="binding site" evidence="20">
    <location>
        <position position="847"/>
    </location>
    <ligand>
        <name>Mg(2+)</name>
        <dbReference type="ChEBI" id="CHEBI:18420"/>
        <label>4</label>
    </ligand>
</feature>
<dbReference type="UniPathway" id="UPA00070">
    <property type="reaction ID" value="UER00115"/>
</dbReference>
<dbReference type="SUPFAM" id="SSF52335">
    <property type="entry name" value="Methylglyoxal synthase-like"/>
    <property type="match status" value="1"/>
</dbReference>
<feature type="binding site" evidence="20">
    <location>
        <position position="794"/>
    </location>
    <ligand>
        <name>ATP</name>
        <dbReference type="ChEBI" id="CHEBI:30616"/>
        <label>2</label>
    </ligand>
</feature>
<feature type="binding site" evidence="20">
    <location>
        <position position="847"/>
    </location>
    <ligand>
        <name>ATP</name>
        <dbReference type="ChEBI" id="CHEBI:30616"/>
        <label>2</label>
    </ligand>
</feature>
<dbReference type="PROSITE" id="PS50975">
    <property type="entry name" value="ATP_GRASP"/>
    <property type="match status" value="2"/>
</dbReference>
<dbReference type="Proteomes" id="UP000435649">
    <property type="component" value="Unassembled WGS sequence"/>
</dbReference>
<dbReference type="Gene3D" id="3.40.50.1380">
    <property type="entry name" value="Methylglyoxal synthase-like domain"/>
    <property type="match status" value="1"/>
</dbReference>
<reference evidence="23 24" key="1">
    <citation type="submission" date="2019-08" db="EMBL/GenBank/DDBJ databases">
        <title>In-depth cultivation of the pig gut microbiome towards novel bacterial diversity and tailored functional studies.</title>
        <authorList>
            <person name="Wylensek D."/>
            <person name="Hitch T.C.A."/>
            <person name="Clavel T."/>
        </authorList>
    </citation>
    <scope>NUCLEOTIDE SEQUENCE [LARGE SCALE GENOMIC DNA]</scope>
    <source>
        <strain evidence="23 24">BBE-744-WT-12</strain>
    </source>
</reference>
<dbReference type="Pfam" id="PF02786">
    <property type="entry name" value="CPSase_L_D2"/>
    <property type="match status" value="2"/>
</dbReference>
<dbReference type="HAMAP" id="MF_01210_B">
    <property type="entry name" value="CPSase_L_chain_B"/>
    <property type="match status" value="1"/>
</dbReference>
<comment type="cofactor">
    <cofactor evidence="1">
        <name>Mn(2+)</name>
        <dbReference type="ChEBI" id="CHEBI:29035"/>
    </cofactor>
</comment>
<evidence type="ECO:0000313" key="24">
    <source>
        <dbReference type="Proteomes" id="UP000435649"/>
    </source>
</evidence>